<feature type="compositionally biased region" description="Polar residues" evidence="8">
    <location>
        <begin position="121"/>
        <end position="137"/>
    </location>
</feature>
<feature type="region of interest" description="Disordered" evidence="8">
    <location>
        <begin position="121"/>
        <end position="141"/>
    </location>
</feature>
<dbReference type="InterPro" id="IPR001965">
    <property type="entry name" value="Znf_PHD"/>
</dbReference>
<dbReference type="GO" id="GO:0048188">
    <property type="term" value="C:Set1C/COMPASS complex"/>
    <property type="evidence" value="ECO:0007669"/>
    <property type="project" value="InterPro"/>
</dbReference>
<dbReference type="OrthoDB" id="10033786at2759"/>
<dbReference type="GO" id="GO:0045893">
    <property type="term" value="P:positive regulation of DNA-templated transcription"/>
    <property type="evidence" value="ECO:0007669"/>
    <property type="project" value="TreeGrafter"/>
</dbReference>
<dbReference type="PANTHER" id="PTHR46174">
    <property type="entry name" value="CXXC-TYPE ZINC FINGER PROTEIN 1"/>
    <property type="match status" value="1"/>
</dbReference>
<dbReference type="InterPro" id="IPR037869">
    <property type="entry name" value="Spp1/CFP1"/>
</dbReference>
<evidence type="ECO:0000313" key="10">
    <source>
        <dbReference type="EMBL" id="KAJ6637475.1"/>
    </source>
</evidence>
<evidence type="ECO:0000256" key="2">
    <source>
        <dbReference type="ARBA" id="ARBA00022723"/>
    </source>
</evidence>
<comment type="subcellular location">
    <subcellularLocation>
        <location evidence="1">Nucleus</location>
    </subcellularLocation>
</comment>
<dbReference type="Pfam" id="PF14061">
    <property type="entry name" value="Mtf2_C"/>
    <property type="match status" value="1"/>
</dbReference>
<gene>
    <name evidence="10" type="primary">Pcl</name>
    <name evidence="10" type="ORF">Bhyg_10205</name>
</gene>
<evidence type="ECO:0000256" key="7">
    <source>
        <dbReference type="ARBA" id="ARBA00023242"/>
    </source>
</evidence>
<dbReference type="CDD" id="cd15489">
    <property type="entry name" value="PHD_SF"/>
    <property type="match status" value="1"/>
</dbReference>
<feature type="compositionally biased region" description="Polar residues" evidence="8">
    <location>
        <begin position="748"/>
        <end position="760"/>
    </location>
</feature>
<dbReference type="Proteomes" id="UP001151699">
    <property type="component" value="Chromosome X"/>
</dbReference>
<comment type="caution">
    <text evidence="10">The sequence shown here is derived from an EMBL/GenBank/DDBJ whole genome shotgun (WGS) entry which is preliminary data.</text>
</comment>
<dbReference type="PROSITE" id="PS01359">
    <property type="entry name" value="ZF_PHD_1"/>
    <property type="match status" value="1"/>
</dbReference>
<feature type="compositionally biased region" description="Basic and acidic residues" evidence="8">
    <location>
        <begin position="549"/>
        <end position="560"/>
    </location>
</feature>
<evidence type="ECO:0000256" key="3">
    <source>
        <dbReference type="ARBA" id="ARBA00022737"/>
    </source>
</evidence>
<organism evidence="10 11">
    <name type="scientific">Pseudolycoriella hygida</name>
    <dbReference type="NCBI Taxonomy" id="35572"/>
    <lineage>
        <taxon>Eukaryota</taxon>
        <taxon>Metazoa</taxon>
        <taxon>Ecdysozoa</taxon>
        <taxon>Arthropoda</taxon>
        <taxon>Hexapoda</taxon>
        <taxon>Insecta</taxon>
        <taxon>Pterygota</taxon>
        <taxon>Neoptera</taxon>
        <taxon>Endopterygota</taxon>
        <taxon>Diptera</taxon>
        <taxon>Nematocera</taxon>
        <taxon>Sciaroidea</taxon>
        <taxon>Sciaridae</taxon>
        <taxon>Pseudolycoriella</taxon>
    </lineage>
</organism>
<feature type="domain" description="Zinc finger PHD-type" evidence="9">
    <location>
        <begin position="303"/>
        <end position="353"/>
    </location>
</feature>
<feature type="compositionally biased region" description="Polar residues" evidence="8">
    <location>
        <begin position="529"/>
        <end position="543"/>
    </location>
</feature>
<evidence type="ECO:0000313" key="11">
    <source>
        <dbReference type="Proteomes" id="UP001151699"/>
    </source>
</evidence>
<accession>A0A9Q0MUQ4</accession>
<dbReference type="InterPro" id="IPR019786">
    <property type="entry name" value="Zinc_finger_PHD-type_CS"/>
</dbReference>
<dbReference type="InterPro" id="IPR011011">
    <property type="entry name" value="Znf_FYVE_PHD"/>
</dbReference>
<keyword evidence="2" id="KW-0479">Metal-binding</keyword>
<dbReference type="Gene3D" id="2.30.30.140">
    <property type="match status" value="1"/>
</dbReference>
<dbReference type="EMBL" id="WJQU01000003">
    <property type="protein sequence ID" value="KAJ6637475.1"/>
    <property type="molecule type" value="Genomic_DNA"/>
</dbReference>
<evidence type="ECO:0000256" key="8">
    <source>
        <dbReference type="SAM" id="MobiDB-lite"/>
    </source>
</evidence>
<feature type="region of interest" description="Disordered" evidence="8">
    <location>
        <begin position="733"/>
        <end position="811"/>
    </location>
</feature>
<name>A0A9Q0MUQ4_9DIPT</name>
<dbReference type="Gene3D" id="3.90.980.20">
    <property type="match status" value="1"/>
</dbReference>
<dbReference type="GO" id="GO:0006325">
    <property type="term" value="P:chromatin organization"/>
    <property type="evidence" value="ECO:0007669"/>
    <property type="project" value="UniProtKB-KW"/>
</dbReference>
<dbReference type="SMART" id="SM00249">
    <property type="entry name" value="PHD"/>
    <property type="match status" value="2"/>
</dbReference>
<keyword evidence="11" id="KW-1185">Reference proteome</keyword>
<evidence type="ECO:0000259" key="9">
    <source>
        <dbReference type="SMART" id="SM00249"/>
    </source>
</evidence>
<keyword evidence="4" id="KW-0863">Zinc-finger</keyword>
<feature type="compositionally biased region" description="Basic residues" evidence="8">
    <location>
        <begin position="561"/>
        <end position="575"/>
    </location>
</feature>
<keyword evidence="6" id="KW-0156">Chromatin regulator</keyword>
<proteinExistence type="predicted"/>
<sequence>MEKTRQNLNFNCCVFLQCPATNNKIPIFIMSNDNKFNIPKFNEAQQNIEIKNEGEYMSCLYNSKSPSARTILITNNYTQTSKQSSTPNNSSSITIFTHNTDPVVQNNLPLDGINILINNHFNEPQSPKSNMPSNPLPAQNGRPKDIEISLKNEVEEDEFECKKFFNGDDVLVTESNEQMHLGSVVDAMNNKYLVKFGDSNNIEWINSGKLKRLDKCEVNAQCILCKEVDGFVDTCGKCGRGYHMKCVGTLSGIWFCKRRHKNLVKTESGLSSAQQMTNVSELPYEINSLTWNRSHKVNDQDTYCYCGQSGSWYKQMISCSRCQQWFHGDCIKVLNHPLYCGDRFYVFVCSICNHGNEYLQRLQMKIEEVVELILFNLTVYQNKRFYDVLRVIVPYARDNWFALQLSPNMKNMSFDDIRKEIIRVLNGQSARFECGSDRTEFGLRVRRPPSFATVLLPTGPIVTEKYMNEQCRDILLLPKSASTEYIETDLEMKTFMTGDAYKKELSLTDDYDDIKFESEDDSPIKLNKKSPQVTSDISSNSNDCLAYSDRSRDASEDLKPKYQKASRKRGQKRMSKIATDVSELPDMCDESSDDNSSRSTLDLIIPPPKDFHGFNNPFLNESAKQSTEVNSKANTTVKSTNSVPPLTLFGNNSFTPANNQIRFVNIVKRRLCEKDIMIGPNQEVKRRKYKRRSGGGAVEVISTTPIHAFSKSTSYLPIRTDFKDLSVATMRLPTNKESSSSSSTSTSQATTPTEQLTSLPASVHGRRLRKRENTIYSNKMTRRSSTNSNCPAPVTSTNGSSPSTSNGINSSQDVINGISDLHTQLNSYFGAADRIASHEKCIIRGKRLNMNGRVEYLIEWGEGS</sequence>
<dbReference type="SUPFAM" id="SSF57903">
    <property type="entry name" value="FYVE/PHD zinc finger"/>
    <property type="match status" value="2"/>
</dbReference>
<evidence type="ECO:0000256" key="6">
    <source>
        <dbReference type="ARBA" id="ARBA00022853"/>
    </source>
</evidence>
<feature type="domain" description="Zinc finger PHD-type" evidence="9">
    <location>
        <begin position="221"/>
        <end position="260"/>
    </location>
</feature>
<reference evidence="10" key="1">
    <citation type="submission" date="2022-07" db="EMBL/GenBank/DDBJ databases">
        <authorList>
            <person name="Trinca V."/>
            <person name="Uliana J.V.C."/>
            <person name="Torres T.T."/>
            <person name="Ward R.J."/>
            <person name="Monesi N."/>
        </authorList>
    </citation>
    <scope>NUCLEOTIDE SEQUENCE</scope>
    <source>
        <strain evidence="10">HSMRA1968</strain>
        <tissue evidence="10">Whole embryos</tissue>
    </source>
</reference>
<keyword evidence="7" id="KW-0539">Nucleus</keyword>
<feature type="compositionally biased region" description="Low complexity" evidence="8">
    <location>
        <begin position="738"/>
        <end position="747"/>
    </location>
</feature>
<protein>
    <submittedName>
        <fullName evidence="10">Polycomb protein Pcl</fullName>
    </submittedName>
</protein>
<keyword evidence="3" id="KW-0677">Repeat</keyword>
<feature type="region of interest" description="Disordered" evidence="8">
    <location>
        <begin position="521"/>
        <end position="599"/>
    </location>
</feature>
<dbReference type="InterPro" id="IPR025894">
    <property type="entry name" value="Mtf2_C_dom"/>
</dbReference>
<dbReference type="AlphaFoldDB" id="A0A9Q0MUQ4"/>
<dbReference type="PANTHER" id="PTHR46174:SF1">
    <property type="entry name" value="CXXC-TYPE ZINC FINGER PROTEIN 1"/>
    <property type="match status" value="1"/>
</dbReference>
<evidence type="ECO:0000256" key="5">
    <source>
        <dbReference type="ARBA" id="ARBA00022833"/>
    </source>
</evidence>
<keyword evidence="5" id="KW-0862">Zinc</keyword>
<dbReference type="GO" id="GO:0008270">
    <property type="term" value="F:zinc ion binding"/>
    <property type="evidence" value="ECO:0007669"/>
    <property type="project" value="UniProtKB-KW"/>
</dbReference>
<evidence type="ECO:0000256" key="4">
    <source>
        <dbReference type="ARBA" id="ARBA00022771"/>
    </source>
</evidence>
<feature type="compositionally biased region" description="Low complexity" evidence="8">
    <location>
        <begin position="795"/>
        <end position="811"/>
    </location>
</feature>
<feature type="compositionally biased region" description="Polar residues" evidence="8">
    <location>
        <begin position="774"/>
        <end position="790"/>
    </location>
</feature>
<evidence type="ECO:0000256" key="1">
    <source>
        <dbReference type="ARBA" id="ARBA00004123"/>
    </source>
</evidence>